<evidence type="ECO:0000259" key="2">
    <source>
        <dbReference type="PROSITE" id="PS50878"/>
    </source>
</evidence>
<organism evidence="3 4">
    <name type="scientific">Flavobacterium artemisiae</name>
    <dbReference type="NCBI Taxonomy" id="2126556"/>
    <lineage>
        <taxon>Bacteria</taxon>
        <taxon>Pseudomonadati</taxon>
        <taxon>Bacteroidota</taxon>
        <taxon>Flavobacteriia</taxon>
        <taxon>Flavobacteriales</taxon>
        <taxon>Flavobacteriaceae</taxon>
        <taxon>Flavobacterium</taxon>
    </lineage>
</organism>
<keyword evidence="3" id="KW-0695">RNA-directed DNA polymerase</keyword>
<name>A0ABW4HCA1_9FLAO</name>
<dbReference type="InterPro" id="IPR043502">
    <property type="entry name" value="DNA/RNA_pol_sf"/>
</dbReference>
<dbReference type="SUPFAM" id="SSF56672">
    <property type="entry name" value="DNA/RNA polymerases"/>
    <property type="match status" value="1"/>
</dbReference>
<proteinExistence type="inferred from homology"/>
<feature type="domain" description="Reverse transcriptase" evidence="2">
    <location>
        <begin position="123"/>
        <end position="435"/>
    </location>
</feature>
<dbReference type="RefSeq" id="WP_379814195.1">
    <property type="nucleotide sequence ID" value="NZ_JBHUDZ010000009.1"/>
</dbReference>
<comment type="similarity">
    <text evidence="1">Belongs to the bacterial reverse transcriptase family.</text>
</comment>
<evidence type="ECO:0000313" key="4">
    <source>
        <dbReference type="Proteomes" id="UP001597138"/>
    </source>
</evidence>
<keyword evidence="3" id="KW-0808">Transferase</keyword>
<dbReference type="PROSITE" id="PS50878">
    <property type="entry name" value="RT_POL"/>
    <property type="match status" value="1"/>
</dbReference>
<keyword evidence="4" id="KW-1185">Reference proteome</keyword>
<comment type="caution">
    <text evidence="3">The sequence shown here is derived from an EMBL/GenBank/DDBJ whole genome shotgun (WGS) entry which is preliminary data.</text>
</comment>
<reference evidence="4" key="1">
    <citation type="journal article" date="2019" name="Int. J. Syst. Evol. Microbiol.">
        <title>The Global Catalogue of Microorganisms (GCM) 10K type strain sequencing project: providing services to taxonomists for standard genome sequencing and annotation.</title>
        <authorList>
            <consortium name="The Broad Institute Genomics Platform"/>
            <consortium name="The Broad Institute Genome Sequencing Center for Infectious Disease"/>
            <person name="Wu L."/>
            <person name="Ma J."/>
        </authorList>
    </citation>
    <scope>NUCLEOTIDE SEQUENCE [LARGE SCALE GENOMIC DNA]</scope>
    <source>
        <strain evidence="4">CCUG 70865</strain>
    </source>
</reference>
<dbReference type="Pfam" id="PF00078">
    <property type="entry name" value="RVT_1"/>
    <property type="match status" value="1"/>
</dbReference>
<evidence type="ECO:0000256" key="1">
    <source>
        <dbReference type="ARBA" id="ARBA00034120"/>
    </source>
</evidence>
<sequence>MNFDLFFSEENLVKMLCKYRANTANKRHAKHMLRNVSLHDSTNKIGVTETQFDFIFLQSIFPSRRNWAKLNEEERKTCKDSLKVNQKRLFKSYLNTKKTVQQGSSLPEWYNNLIDFVESLRDDVLNVEISNYKIEKPVIKGIKKEEKNGVVIYRPIALYGIKDKMISSITAKYLTSYFERVFLDCSFAFRGRNAKNEIPNHHDCIEKILNIRKKHPKLWVAECDIQKFFDTVQQEHILSVLNELAQKVEDNFGTALDNKALKIFELFLSSFSFQENILPKNLDIEWFKSNKLPIGRFGWVENELVEAYGKDYIDKHRIGVPQGNAISCFIANLILHSVDEEILKHDKDVFYIRYCDDMILMHTQEEGCKKSLDIYMEGIKKNYLLFHKPKKIINYKSTEESKKFWKLKSKLPFFWGDKNINEVNIPWVSFVGYQINYNGNIRVRKSTIEKEVKKQINESQKVLKALGKFNHYNVVKDANSRVSKTQILFRLQNRLISMSVGRIKIYNHKNPTEQGLCWTNGFKKLSQNKITRKQLRFLDKRRNIQLNRVRREIHEIEKETTSNEFPNELKSIYFGSAFSYYNYLKHK</sequence>
<dbReference type="Proteomes" id="UP001597138">
    <property type="component" value="Unassembled WGS sequence"/>
</dbReference>
<protein>
    <submittedName>
        <fullName evidence="3">Reverse transcriptase domain-containing protein</fullName>
    </submittedName>
</protein>
<gene>
    <name evidence="3" type="ORF">ACFSC2_09675</name>
</gene>
<accession>A0ABW4HCA1</accession>
<dbReference type="PANTHER" id="PTHR34047">
    <property type="entry name" value="NUCLEAR INTRON MATURASE 1, MITOCHONDRIAL-RELATED"/>
    <property type="match status" value="1"/>
</dbReference>
<dbReference type="PANTHER" id="PTHR34047:SF8">
    <property type="entry name" value="PROTEIN YKFC"/>
    <property type="match status" value="1"/>
</dbReference>
<keyword evidence="3" id="KW-0548">Nucleotidyltransferase</keyword>
<evidence type="ECO:0000313" key="3">
    <source>
        <dbReference type="EMBL" id="MFD1603003.1"/>
    </source>
</evidence>
<dbReference type="EMBL" id="JBHUDZ010000009">
    <property type="protein sequence ID" value="MFD1603003.1"/>
    <property type="molecule type" value="Genomic_DNA"/>
</dbReference>
<dbReference type="GO" id="GO:0003964">
    <property type="term" value="F:RNA-directed DNA polymerase activity"/>
    <property type="evidence" value="ECO:0007669"/>
    <property type="project" value="UniProtKB-KW"/>
</dbReference>
<dbReference type="InterPro" id="IPR051083">
    <property type="entry name" value="GrpII_Intron_Splice-Mob/Def"/>
</dbReference>
<dbReference type="InterPro" id="IPR000477">
    <property type="entry name" value="RT_dom"/>
</dbReference>